<keyword evidence="1" id="KW-0472">Membrane</keyword>
<gene>
    <name evidence="2" type="ORF">LNTAR_06249</name>
</gene>
<keyword evidence="3" id="KW-1185">Reference proteome</keyword>
<comment type="caution">
    <text evidence="2">The sequence shown here is derived from an EMBL/GenBank/DDBJ whole genome shotgun (WGS) entry which is preliminary data.</text>
</comment>
<feature type="transmembrane region" description="Helical" evidence="1">
    <location>
        <begin position="5"/>
        <end position="22"/>
    </location>
</feature>
<accession>A6DN76</accession>
<sequence>MKRKILLFTIILNLLLIFYRVIDLKIAENKGEETWGLVVSKNWSRYFYQVTYLPIKHKDEIVEWKFKKLPYIHEYLSPKEYDKIEIEKRYKITKTNSTPPDYIIGELNLYRLIHRNLIYLHSLVILTLIYAFSLKTYKEPKNIEIEEGNS</sequence>
<keyword evidence="1" id="KW-1133">Transmembrane helix</keyword>
<proteinExistence type="predicted"/>
<dbReference type="AlphaFoldDB" id="A6DN76"/>
<name>A6DN76_9BACT</name>
<evidence type="ECO:0000313" key="2">
    <source>
        <dbReference type="EMBL" id="EDM26824.1"/>
    </source>
</evidence>
<evidence type="ECO:0000313" key="3">
    <source>
        <dbReference type="Proteomes" id="UP000004947"/>
    </source>
</evidence>
<dbReference type="EMBL" id="ABCK01000013">
    <property type="protein sequence ID" value="EDM26824.1"/>
    <property type="molecule type" value="Genomic_DNA"/>
</dbReference>
<reference evidence="2 3" key="1">
    <citation type="journal article" date="2010" name="J. Bacteriol.">
        <title>Genome sequence of Lentisphaera araneosa HTCC2155T, the type species of the order Lentisphaerales in the phylum Lentisphaerae.</title>
        <authorList>
            <person name="Thrash J.C."/>
            <person name="Cho J.C."/>
            <person name="Vergin K.L."/>
            <person name="Morris R.M."/>
            <person name="Giovannoni S.J."/>
        </authorList>
    </citation>
    <scope>NUCLEOTIDE SEQUENCE [LARGE SCALE GENOMIC DNA]</scope>
    <source>
        <strain evidence="2 3">HTCC2155</strain>
    </source>
</reference>
<keyword evidence="1" id="KW-0812">Transmembrane</keyword>
<dbReference type="RefSeq" id="WP_007279319.1">
    <property type="nucleotide sequence ID" value="NZ_ABCK01000013.1"/>
</dbReference>
<dbReference type="Proteomes" id="UP000004947">
    <property type="component" value="Unassembled WGS sequence"/>
</dbReference>
<feature type="transmembrane region" description="Helical" evidence="1">
    <location>
        <begin position="117"/>
        <end position="134"/>
    </location>
</feature>
<organism evidence="2 3">
    <name type="scientific">Lentisphaera araneosa HTCC2155</name>
    <dbReference type="NCBI Taxonomy" id="313628"/>
    <lineage>
        <taxon>Bacteria</taxon>
        <taxon>Pseudomonadati</taxon>
        <taxon>Lentisphaerota</taxon>
        <taxon>Lentisphaeria</taxon>
        <taxon>Lentisphaerales</taxon>
        <taxon>Lentisphaeraceae</taxon>
        <taxon>Lentisphaera</taxon>
    </lineage>
</organism>
<protein>
    <submittedName>
        <fullName evidence="2">Uncharacterized protein</fullName>
    </submittedName>
</protein>
<evidence type="ECO:0000256" key="1">
    <source>
        <dbReference type="SAM" id="Phobius"/>
    </source>
</evidence>